<feature type="domain" description="DNA-directed RNA polymerase beta subunit external 1" evidence="15">
    <location>
        <begin position="604"/>
        <end position="677"/>
    </location>
</feature>
<evidence type="ECO:0000256" key="2">
    <source>
        <dbReference type="ARBA" id="ARBA00022679"/>
    </source>
</evidence>
<dbReference type="GO" id="GO:0000428">
    <property type="term" value="C:DNA-directed RNA polymerase complex"/>
    <property type="evidence" value="ECO:0007669"/>
    <property type="project" value="UniProtKB-KW"/>
</dbReference>
<dbReference type="NCBIfam" id="TIGR02013">
    <property type="entry name" value="rpoB"/>
    <property type="match status" value="1"/>
</dbReference>
<evidence type="ECO:0000259" key="15">
    <source>
        <dbReference type="Pfam" id="PF10385"/>
    </source>
</evidence>
<dbReference type="CDD" id="cd00653">
    <property type="entry name" value="RNA_pol_B_RPB2"/>
    <property type="match status" value="1"/>
</dbReference>
<evidence type="ECO:0000259" key="10">
    <source>
        <dbReference type="Pfam" id="PF00562"/>
    </source>
</evidence>
<dbReference type="Pfam" id="PF04561">
    <property type="entry name" value="RNA_pol_Rpb2_2"/>
    <property type="match status" value="2"/>
</dbReference>
<evidence type="ECO:0000256" key="3">
    <source>
        <dbReference type="ARBA" id="ARBA00022695"/>
    </source>
</evidence>
<dbReference type="InterPro" id="IPR019462">
    <property type="entry name" value="DNA-dir_RNA_pol_bsu_external_1"/>
</dbReference>
<comment type="catalytic activity">
    <reaction evidence="5 6 8">
        <text>RNA(n) + a ribonucleoside 5'-triphosphate = RNA(n+1) + diphosphate</text>
        <dbReference type="Rhea" id="RHEA:21248"/>
        <dbReference type="Rhea" id="RHEA-COMP:14527"/>
        <dbReference type="Rhea" id="RHEA-COMP:17342"/>
        <dbReference type="ChEBI" id="CHEBI:33019"/>
        <dbReference type="ChEBI" id="CHEBI:61557"/>
        <dbReference type="ChEBI" id="CHEBI:140395"/>
        <dbReference type="EC" id="2.7.7.6"/>
    </reaction>
</comment>
<dbReference type="InterPro" id="IPR007641">
    <property type="entry name" value="RNA_pol_Rpb2_7"/>
</dbReference>
<organism evidence="16">
    <name type="scientific">candidate division WOR-3 bacterium</name>
    <dbReference type="NCBI Taxonomy" id="2052148"/>
    <lineage>
        <taxon>Bacteria</taxon>
        <taxon>Bacteria division WOR-3</taxon>
    </lineage>
</organism>
<keyword evidence="9" id="KW-0175">Coiled coil</keyword>
<comment type="caution">
    <text evidence="16">The sequence shown here is derived from an EMBL/GenBank/DDBJ whole genome shotgun (WGS) entry which is preliminary data.</text>
</comment>
<dbReference type="NCBIfam" id="NF001616">
    <property type="entry name" value="PRK00405.1"/>
    <property type="match status" value="1"/>
</dbReference>
<comment type="function">
    <text evidence="6 8">DNA-dependent RNA polymerase catalyzes the transcription of DNA into RNA using the four ribonucleoside triphosphates as substrates.</text>
</comment>
<proteinExistence type="inferred from homology"/>
<name>A0A7C4Y9M4_UNCW3</name>
<accession>A0A7C4Y9M4</accession>
<feature type="domain" description="RNA polymerase beta subunit protrusion" evidence="13">
    <location>
        <begin position="197"/>
        <end position="512"/>
    </location>
</feature>
<feature type="domain" description="RNA polymerase Rpb2" evidence="14">
    <location>
        <begin position="526"/>
        <end position="594"/>
    </location>
</feature>
<dbReference type="InterPro" id="IPR007645">
    <property type="entry name" value="RNA_pol_Rpb2_3"/>
</dbReference>
<evidence type="ECO:0000313" key="16">
    <source>
        <dbReference type="EMBL" id="HGW91584.1"/>
    </source>
</evidence>
<dbReference type="Gene3D" id="3.90.1100.10">
    <property type="match status" value="2"/>
</dbReference>
<dbReference type="SUPFAM" id="SSF64484">
    <property type="entry name" value="beta and beta-prime subunits of DNA dependent RNA-polymerase"/>
    <property type="match status" value="1"/>
</dbReference>
<dbReference type="InterPro" id="IPR037033">
    <property type="entry name" value="DNA-dir_RNAP_su2_hyb_sf"/>
</dbReference>
<comment type="subunit">
    <text evidence="6 8">The RNAP catalytic core consists of 2 alpha, 1 beta, 1 beta' and 1 omega subunit. When a sigma factor is associated with the core the holoenzyme is formed, which can initiate transcription.</text>
</comment>
<dbReference type="PROSITE" id="PS01166">
    <property type="entry name" value="RNA_POL_BETA"/>
    <property type="match status" value="1"/>
</dbReference>
<feature type="domain" description="RNA polymerase Rpb2" evidence="12">
    <location>
        <begin position="364"/>
        <end position="467"/>
    </location>
</feature>
<dbReference type="PANTHER" id="PTHR20856">
    <property type="entry name" value="DNA-DIRECTED RNA POLYMERASE I SUBUNIT 2"/>
    <property type="match status" value="1"/>
</dbReference>
<dbReference type="Pfam" id="PF00562">
    <property type="entry name" value="RNA_pol_Rpb2_6"/>
    <property type="match status" value="1"/>
</dbReference>
<protein>
    <recommendedName>
        <fullName evidence="6 8">DNA-directed RNA polymerase subunit beta</fullName>
        <shortName evidence="6">RNAP subunit beta</shortName>
        <ecNumber evidence="6 8">2.7.7.6</ecNumber>
    </recommendedName>
    <alternativeName>
        <fullName evidence="6">RNA polymerase subunit beta</fullName>
    </alternativeName>
    <alternativeName>
        <fullName evidence="6">Transcriptase subunit beta</fullName>
    </alternativeName>
</protein>
<evidence type="ECO:0000256" key="6">
    <source>
        <dbReference type="HAMAP-Rule" id="MF_01321"/>
    </source>
</evidence>
<dbReference type="Pfam" id="PF04563">
    <property type="entry name" value="RNA_pol_Rpb2_1"/>
    <property type="match status" value="1"/>
</dbReference>
<reference evidence="16" key="1">
    <citation type="journal article" date="2020" name="mSystems">
        <title>Genome- and Community-Level Interaction Insights into Carbon Utilization and Element Cycling Functions of Hydrothermarchaeota in Hydrothermal Sediment.</title>
        <authorList>
            <person name="Zhou Z."/>
            <person name="Liu Y."/>
            <person name="Xu W."/>
            <person name="Pan J."/>
            <person name="Luo Z.H."/>
            <person name="Li M."/>
        </authorList>
    </citation>
    <scope>NUCLEOTIDE SEQUENCE [LARGE SCALE GENOMIC DNA]</scope>
    <source>
        <strain evidence="16">SpSt-780</strain>
    </source>
</reference>
<evidence type="ECO:0000259" key="11">
    <source>
        <dbReference type="Pfam" id="PF04560"/>
    </source>
</evidence>
<comment type="similarity">
    <text evidence="6 7">Belongs to the RNA polymerase beta chain family.</text>
</comment>
<dbReference type="GO" id="GO:0003899">
    <property type="term" value="F:DNA-directed RNA polymerase activity"/>
    <property type="evidence" value="ECO:0007669"/>
    <property type="project" value="UniProtKB-UniRule"/>
</dbReference>
<dbReference type="Gene3D" id="3.90.1800.10">
    <property type="entry name" value="RNA polymerase alpha subunit dimerisation domain"/>
    <property type="match status" value="1"/>
</dbReference>
<dbReference type="GO" id="GO:0032549">
    <property type="term" value="F:ribonucleoside binding"/>
    <property type="evidence" value="ECO:0007669"/>
    <property type="project" value="InterPro"/>
</dbReference>
<evidence type="ECO:0000256" key="7">
    <source>
        <dbReference type="RuleBase" id="RU000434"/>
    </source>
</evidence>
<dbReference type="InterPro" id="IPR010243">
    <property type="entry name" value="RNA_pol_bsu_bac"/>
</dbReference>
<feature type="coiled-coil region" evidence="9">
    <location>
        <begin position="959"/>
        <end position="986"/>
    </location>
</feature>
<dbReference type="Pfam" id="PF10385">
    <property type="entry name" value="RNA_pol_Rpb2_45"/>
    <property type="match status" value="1"/>
</dbReference>
<feature type="domain" description="RNA polymerase Rpb2" evidence="11">
    <location>
        <begin position="1235"/>
        <end position="1310"/>
    </location>
</feature>
<dbReference type="InterPro" id="IPR042107">
    <property type="entry name" value="DNA-dir_RNA_pol_bsu_ext_1_sf"/>
</dbReference>
<dbReference type="InterPro" id="IPR015712">
    <property type="entry name" value="DNA-dir_RNA_pol_su2"/>
</dbReference>
<dbReference type="HAMAP" id="MF_01321">
    <property type="entry name" value="RNApol_bact_RpoB"/>
    <property type="match status" value="1"/>
</dbReference>
<dbReference type="EC" id="2.7.7.6" evidence="6 8"/>
<dbReference type="Gene3D" id="3.90.1110.10">
    <property type="entry name" value="RNA polymerase Rpb2, domain 2"/>
    <property type="match status" value="1"/>
</dbReference>
<dbReference type="Gene3D" id="2.40.270.10">
    <property type="entry name" value="DNA-directed RNA polymerase, subunit 2, domain 6"/>
    <property type="match status" value="2"/>
</dbReference>
<feature type="domain" description="RNA polymerase Rpb2" evidence="12">
    <location>
        <begin position="216"/>
        <end position="294"/>
    </location>
</feature>
<gene>
    <name evidence="6 16" type="primary">rpoB</name>
    <name evidence="16" type="ORF">ENV67_03475</name>
</gene>
<keyword evidence="2 6" id="KW-0808">Transferase</keyword>
<keyword evidence="4 6" id="KW-0804">Transcription</keyword>
<dbReference type="InterPro" id="IPR014724">
    <property type="entry name" value="RNA_pol_RPB2_OB-fold"/>
</dbReference>
<evidence type="ECO:0000256" key="4">
    <source>
        <dbReference type="ARBA" id="ARBA00023163"/>
    </source>
</evidence>
<dbReference type="InterPro" id="IPR007642">
    <property type="entry name" value="RNA_pol_Rpb2_2"/>
</dbReference>
<keyword evidence="1 6" id="KW-0240">DNA-directed RNA polymerase</keyword>
<sequence>MNNKRISFAKIWKEGEIPYLLEFQQKSFNKFIQPEFNETPEKRKNIGLESVFREIFPIEDVHGRFELRYHYYKLDPPRYTPEESRVKDLTYGSPLKVKLELIEYNLKDITLSEEKEFLKLKDALVDNEKTHNKFYFISQDIVHPKTGNTILKAGTSITPSHLNNLPNLGIPVTITEKSVKHTISQEVYLCEIPLMTEEGNFVINGVDRVVVSQLHRSPGVFFDEVTIGEGRSSYIAEIIPYRGPWITFSIELNETLMVTLDGNRKFPVSILLRALGYVSNEQILRVLFKTKKMKVPKEEFVTSELMGKYVPCDIIDNATGEVLIEAGKRLDEEKIEKLYKKGIEEVEVIDTKKDEVPIYITNCFDKDKTQDLETALKKIYRYLRGSYPSSSETARDNFYNMYFDRRRFDLSLVGRKKINKKLGLNIPENVLSLTKEDFVETIRYLIKVIEGEGEIDDIDHLANRRVRGVGEMLENQFRIALTRLGSTIKEKMMIKEEEKITPQDLINSKQVSSVINSFFATNQLSQYMDQVNPLSELTHKRRLSALGVGGLSKETAGFEVRDVHYTHYGRICPIETPESENIGLVVSLSTFAKVNDDGFIETPYRKVVNGKVIHKPVYLDAEEEEEKVDTGKYEKMVTIGQANITLDKNDNILDQQILARRKGSFPIVNKDEIDYVDYAPMQMVSVSAALIPFLEHDDANRALMGSNMQRQAVPLIKTEAPIVGTGLEEKVARDSGAVVIAKRSGIVHKVSSYEIWIKPDEITAEPYDVYELKKFKRTTQNTCINQRPIVKEGERVKEGQIIADGYATSNGELALGANLLVAFMPYFGWNYEDAIVVSERLLKEDILTSFHIEELVCEARETKLGPEELTREYSNIPESKTRHLDERGIVVVGTEVKPDDILVGKVSPKGETELTHEEKLMLAIFGKKAEDVKDTSLRVPAGLSGIVVDTKLFSREPKKELVKSLKNEKERKLEEFKKKKIELLSKTILGEKIKSDIKDEKGNVIIQKNTVIGEKDLKKIEKNPECLKNEYPKIYEMLMELNREMEHFTKQIDHKIFIAEKGDELPPGTIKKVKVFIGQRRKLSIGDKLSGRHGNKGVVSIIVPEEDMPYLEDGTPVDVVLNPLGVPSRMNIGQIFEALLGLAAQKLGIKVASPVFDGANIDEVKEYLRKAGLPEDGQVTLYDGKTGEKFGSKITVGVMYLMKLNHMVDDKVHARATGPYSLITQQPLGGKAQAGGQRFGEMEVWALEAYGAANTLQEMLTVKSDDVTGRHKTYEAIVKGENLPKPGIPASFNVLLKELNGLGLNVQLLKKGGGE</sequence>
<evidence type="ECO:0000256" key="8">
    <source>
        <dbReference type="RuleBase" id="RU363031"/>
    </source>
</evidence>
<dbReference type="InterPro" id="IPR007121">
    <property type="entry name" value="RNA_pol_bsu_CS"/>
</dbReference>
<feature type="domain" description="DNA-directed RNA polymerase subunit 2 hybrid-binding" evidence="10">
    <location>
        <begin position="740"/>
        <end position="1233"/>
    </location>
</feature>
<evidence type="ECO:0000256" key="9">
    <source>
        <dbReference type="SAM" id="Coils"/>
    </source>
</evidence>
<evidence type="ECO:0000259" key="14">
    <source>
        <dbReference type="Pfam" id="PF04565"/>
    </source>
</evidence>
<dbReference type="InterPro" id="IPR037034">
    <property type="entry name" value="RNA_pol_Rpb2_2_sf"/>
</dbReference>
<dbReference type="InterPro" id="IPR007120">
    <property type="entry name" value="DNA-dir_RNAP_su2_dom"/>
</dbReference>
<dbReference type="Gene3D" id="2.40.50.150">
    <property type="match status" value="1"/>
</dbReference>
<evidence type="ECO:0000259" key="12">
    <source>
        <dbReference type="Pfam" id="PF04561"/>
    </source>
</evidence>
<dbReference type="Pfam" id="PF04560">
    <property type="entry name" value="RNA_pol_Rpb2_7"/>
    <property type="match status" value="1"/>
</dbReference>
<dbReference type="Gene3D" id="2.40.50.100">
    <property type="match status" value="1"/>
</dbReference>
<evidence type="ECO:0000259" key="13">
    <source>
        <dbReference type="Pfam" id="PF04563"/>
    </source>
</evidence>
<dbReference type="Gene3D" id="2.30.150.10">
    <property type="entry name" value="DNA-directed RNA polymerase, beta subunit, external 1 domain"/>
    <property type="match status" value="1"/>
</dbReference>
<evidence type="ECO:0000256" key="5">
    <source>
        <dbReference type="ARBA" id="ARBA00048552"/>
    </source>
</evidence>
<dbReference type="GO" id="GO:0003677">
    <property type="term" value="F:DNA binding"/>
    <property type="evidence" value="ECO:0007669"/>
    <property type="project" value="UniProtKB-UniRule"/>
</dbReference>
<evidence type="ECO:0000256" key="1">
    <source>
        <dbReference type="ARBA" id="ARBA00022478"/>
    </source>
</evidence>
<dbReference type="GO" id="GO:0006351">
    <property type="term" value="P:DNA-templated transcription"/>
    <property type="evidence" value="ECO:0007669"/>
    <property type="project" value="UniProtKB-UniRule"/>
</dbReference>
<dbReference type="InterPro" id="IPR007644">
    <property type="entry name" value="RNA_pol_bsu_protrusion"/>
</dbReference>
<keyword evidence="3 6" id="KW-0548">Nucleotidyltransferase</keyword>
<dbReference type="Pfam" id="PF04565">
    <property type="entry name" value="RNA_pol_Rpb2_3"/>
    <property type="match status" value="1"/>
</dbReference>
<dbReference type="EMBL" id="DTHG01000041">
    <property type="protein sequence ID" value="HGW91584.1"/>
    <property type="molecule type" value="Genomic_DNA"/>
</dbReference>